<feature type="domain" description="FAD dependent oxidoreductase" evidence="5">
    <location>
        <begin position="2"/>
        <end position="331"/>
    </location>
</feature>
<keyword evidence="2" id="KW-0285">Flavoprotein</keyword>
<keyword evidence="7" id="KW-1185">Reference proteome</keyword>
<dbReference type="PANTHER" id="PTHR10961">
    <property type="entry name" value="PEROXISOMAL SARCOSINE OXIDASE"/>
    <property type="match status" value="1"/>
</dbReference>
<name>A0ABT2JF93_9PSEU</name>
<evidence type="ECO:0000256" key="4">
    <source>
        <dbReference type="ARBA" id="ARBA00023002"/>
    </source>
</evidence>
<dbReference type="Pfam" id="PF01266">
    <property type="entry name" value="DAO"/>
    <property type="match status" value="1"/>
</dbReference>
<dbReference type="PRINTS" id="PR00420">
    <property type="entry name" value="RNGMNOXGNASE"/>
</dbReference>
<dbReference type="InterPro" id="IPR036188">
    <property type="entry name" value="FAD/NAD-bd_sf"/>
</dbReference>
<evidence type="ECO:0000259" key="5">
    <source>
        <dbReference type="Pfam" id="PF01266"/>
    </source>
</evidence>
<reference evidence="6 7" key="1">
    <citation type="submission" date="2021-02" db="EMBL/GenBank/DDBJ databases">
        <title>Actinophytocola xerophila sp. nov., isolated from soil of cotton cropping field.</title>
        <authorList>
            <person name="Huang R."/>
            <person name="Chen X."/>
            <person name="Ge X."/>
            <person name="Liu W."/>
        </authorList>
    </citation>
    <scope>NUCLEOTIDE SEQUENCE [LARGE SCALE GENOMIC DNA]</scope>
    <source>
        <strain evidence="6 7">S1-96</strain>
    </source>
</reference>
<dbReference type="PANTHER" id="PTHR10961:SF7">
    <property type="entry name" value="FAD DEPENDENT OXIDOREDUCTASE DOMAIN-CONTAINING PROTEIN"/>
    <property type="match status" value="1"/>
</dbReference>
<dbReference type="InterPro" id="IPR045170">
    <property type="entry name" value="MTOX"/>
</dbReference>
<comment type="cofactor">
    <cofactor evidence="1">
        <name>FAD</name>
        <dbReference type="ChEBI" id="CHEBI:57692"/>
    </cofactor>
</comment>
<accession>A0ABT2JF93</accession>
<dbReference type="Proteomes" id="UP001156441">
    <property type="component" value="Unassembled WGS sequence"/>
</dbReference>
<dbReference type="RefSeq" id="WP_311202756.1">
    <property type="nucleotide sequence ID" value="NZ_JAFFZE010000019.1"/>
</dbReference>
<dbReference type="InterPro" id="IPR006076">
    <property type="entry name" value="FAD-dep_OxRdtase"/>
</dbReference>
<organism evidence="6 7">
    <name type="scientific">Actinophytocola gossypii</name>
    <dbReference type="NCBI Taxonomy" id="2812003"/>
    <lineage>
        <taxon>Bacteria</taxon>
        <taxon>Bacillati</taxon>
        <taxon>Actinomycetota</taxon>
        <taxon>Actinomycetes</taxon>
        <taxon>Pseudonocardiales</taxon>
        <taxon>Pseudonocardiaceae</taxon>
    </lineage>
</organism>
<dbReference type="Gene3D" id="3.30.9.10">
    <property type="entry name" value="D-Amino Acid Oxidase, subunit A, domain 2"/>
    <property type="match status" value="1"/>
</dbReference>
<evidence type="ECO:0000256" key="1">
    <source>
        <dbReference type="ARBA" id="ARBA00001974"/>
    </source>
</evidence>
<sequence length="345" mass="36085">MRVAVVGAGIVGLATADALSRRGAEVVCLDQDEPMAARSAGNSRIFRLAHADPGLVAYAARSADLWSWWSERAGTPLVGTQGLVVTGPNAPDWATAMAGFPHTVEPAADALGLPVRSALPGPALVDPGAGVIDVPATRTFLRAAVGSALRTAHAYRLTATDDRVRLDTSAGPVEADRVVVAAGRGTWQLAAQVGVYVPTELAHHVRFTFRLRDPAAAPPCWIDGTESWRPGFTTYQQCSGPGHWSVGASLAPAEQAWERGRAAVVARSRDLVRRYVREALAGVEDDIVDELYCDLPAGLGDGVHVTTGGPATFLWGDNLFKHAPAVGESLAASTLDGTVPDIPPA</sequence>
<evidence type="ECO:0000313" key="7">
    <source>
        <dbReference type="Proteomes" id="UP001156441"/>
    </source>
</evidence>
<dbReference type="Gene3D" id="3.50.50.60">
    <property type="entry name" value="FAD/NAD(P)-binding domain"/>
    <property type="match status" value="1"/>
</dbReference>
<dbReference type="SUPFAM" id="SSF51905">
    <property type="entry name" value="FAD/NAD(P)-binding domain"/>
    <property type="match status" value="1"/>
</dbReference>
<evidence type="ECO:0000256" key="3">
    <source>
        <dbReference type="ARBA" id="ARBA00022827"/>
    </source>
</evidence>
<evidence type="ECO:0000313" key="6">
    <source>
        <dbReference type="EMBL" id="MCT2586547.1"/>
    </source>
</evidence>
<dbReference type="EMBL" id="JAFFZE010000019">
    <property type="protein sequence ID" value="MCT2586547.1"/>
    <property type="molecule type" value="Genomic_DNA"/>
</dbReference>
<keyword evidence="4" id="KW-0560">Oxidoreductase</keyword>
<keyword evidence="3" id="KW-0274">FAD</keyword>
<proteinExistence type="predicted"/>
<protein>
    <submittedName>
        <fullName evidence="6">FAD-dependent oxidoreductase</fullName>
    </submittedName>
</protein>
<comment type="caution">
    <text evidence="6">The sequence shown here is derived from an EMBL/GenBank/DDBJ whole genome shotgun (WGS) entry which is preliminary data.</text>
</comment>
<evidence type="ECO:0000256" key="2">
    <source>
        <dbReference type="ARBA" id="ARBA00022630"/>
    </source>
</evidence>
<gene>
    <name evidence="6" type="ORF">JT362_25830</name>
</gene>